<dbReference type="SUPFAM" id="SSF53448">
    <property type="entry name" value="Nucleotide-diphospho-sugar transferases"/>
    <property type="match status" value="1"/>
</dbReference>
<evidence type="ECO:0008006" key="13">
    <source>
        <dbReference type="Google" id="ProtNLM"/>
    </source>
</evidence>
<keyword evidence="5 10" id="KW-0812">Transmembrane</keyword>
<dbReference type="GO" id="GO:0046354">
    <property type="term" value="P:mannan biosynthetic process"/>
    <property type="evidence" value="ECO:0007669"/>
    <property type="project" value="TreeGrafter"/>
</dbReference>
<evidence type="ECO:0000256" key="7">
    <source>
        <dbReference type="ARBA" id="ARBA00022989"/>
    </source>
</evidence>
<evidence type="ECO:0000256" key="5">
    <source>
        <dbReference type="ARBA" id="ARBA00022692"/>
    </source>
</evidence>
<dbReference type="OrthoDB" id="430354at2759"/>
<dbReference type="InterPro" id="IPR022751">
    <property type="entry name" value="Alpha_mannosyltransferase"/>
</dbReference>
<evidence type="ECO:0000313" key="11">
    <source>
        <dbReference type="EMBL" id="KAF9691184.1"/>
    </source>
</evidence>
<dbReference type="Pfam" id="PF11051">
    <property type="entry name" value="Mannosyl_trans3"/>
    <property type="match status" value="2"/>
</dbReference>
<feature type="transmembrane region" description="Helical" evidence="10">
    <location>
        <begin position="12"/>
        <end position="30"/>
    </location>
</feature>
<sequence>MLVSNTSTVLRLLPIPFLLIIYCIFIQFQGHNHARSYSLPPLVDTNGPQSFDVKPAVMTSSINLTDSKSNFNPTVRNFWKDLTIALENARPQCPPIRVEEGHPTDLETAFEPLNTTKRPPERLLNFTEKHEVALLTAHYRMRTSAQQLADGLVFSKGEQGIVTTTNAKEMPISLVSLRMLRRTGCQLPVEVFLEDWTEYDPVICEAVLPSLNAACVILSKIHDVSPNDQEPASHQLKILAILFSSFQHVLFLESDAFPAQDPTILFSAPPYTVHGLVVWPDLFGLTVSEHYYHIAAIPYQPPCTRASTDSGIILLDKSKQRESLLMMVYYNHHGPKHFYPLLSQGSHNSGDKETLIQAALAVGAPWYQVQTSVAGLGYFEDGDFRLSGMAQMDPRSDFRYQAPSGSHIHPEHRWQLDDLEDGVKEPVLPGPMFVHQNMQRLDPVRVLSIEGSNAVTADGGYTRMWGDLKSLVKMFGYDIERRVWEVVIEEGCRVDAEMESCGKLREFFVEVFGVIDSIDE</sequence>
<comment type="pathway">
    <text evidence="2">Protein modification; protein glycosylation.</text>
</comment>
<keyword evidence="6" id="KW-0735">Signal-anchor</keyword>
<evidence type="ECO:0000256" key="6">
    <source>
        <dbReference type="ARBA" id="ARBA00022968"/>
    </source>
</evidence>
<protein>
    <recommendedName>
        <fullName evidence="13">Glycosyltransferase family 71 protein</fullName>
    </recommendedName>
</protein>
<gene>
    <name evidence="11" type="ORF">EKO04_010738</name>
</gene>
<evidence type="ECO:0000256" key="10">
    <source>
        <dbReference type="SAM" id="Phobius"/>
    </source>
</evidence>
<keyword evidence="8" id="KW-0333">Golgi apparatus</keyword>
<evidence type="ECO:0000256" key="9">
    <source>
        <dbReference type="ARBA" id="ARBA00023136"/>
    </source>
</evidence>
<dbReference type="PANTHER" id="PTHR31646">
    <property type="entry name" value="ALPHA-1,2-MANNOSYLTRANSFERASE MNN2"/>
    <property type="match status" value="1"/>
</dbReference>
<evidence type="ECO:0000256" key="8">
    <source>
        <dbReference type="ARBA" id="ARBA00023034"/>
    </source>
</evidence>
<evidence type="ECO:0000256" key="3">
    <source>
        <dbReference type="ARBA" id="ARBA00009105"/>
    </source>
</evidence>
<dbReference type="AlphaFoldDB" id="A0A8H7IUE6"/>
<dbReference type="Proteomes" id="UP000651452">
    <property type="component" value="Unassembled WGS sequence"/>
</dbReference>
<dbReference type="EMBL" id="RZGK01000021">
    <property type="protein sequence ID" value="KAF9691184.1"/>
    <property type="molecule type" value="Genomic_DNA"/>
</dbReference>
<name>A0A8H7IUE6_9PLEO</name>
<keyword evidence="9 10" id="KW-0472">Membrane</keyword>
<comment type="caution">
    <text evidence="11">The sequence shown here is derived from an EMBL/GenBank/DDBJ whole genome shotgun (WGS) entry which is preliminary data.</text>
</comment>
<reference evidence="11" key="1">
    <citation type="submission" date="2018-12" db="EMBL/GenBank/DDBJ databases">
        <authorList>
            <person name="Syme R.A."/>
            <person name="Farfan-Caceres L."/>
            <person name="Lichtenzveig J."/>
        </authorList>
    </citation>
    <scope>NUCLEOTIDE SEQUENCE</scope>
    <source>
        <strain evidence="11">Al4</strain>
    </source>
</reference>
<keyword evidence="7 10" id="KW-1133">Transmembrane helix</keyword>
<accession>A0A8H7IUE6</accession>
<evidence type="ECO:0000256" key="4">
    <source>
        <dbReference type="ARBA" id="ARBA00022679"/>
    </source>
</evidence>
<proteinExistence type="inferred from homology"/>
<keyword evidence="12" id="KW-1185">Reference proteome</keyword>
<organism evidence="11 12">
    <name type="scientific">Ascochyta lentis</name>
    <dbReference type="NCBI Taxonomy" id="205686"/>
    <lineage>
        <taxon>Eukaryota</taxon>
        <taxon>Fungi</taxon>
        <taxon>Dikarya</taxon>
        <taxon>Ascomycota</taxon>
        <taxon>Pezizomycotina</taxon>
        <taxon>Dothideomycetes</taxon>
        <taxon>Pleosporomycetidae</taxon>
        <taxon>Pleosporales</taxon>
        <taxon>Pleosporineae</taxon>
        <taxon>Didymellaceae</taxon>
        <taxon>Ascochyta</taxon>
    </lineage>
</organism>
<dbReference type="GO" id="GO:0000139">
    <property type="term" value="C:Golgi membrane"/>
    <property type="evidence" value="ECO:0007669"/>
    <property type="project" value="UniProtKB-SubCell"/>
</dbReference>
<evidence type="ECO:0000256" key="2">
    <source>
        <dbReference type="ARBA" id="ARBA00004922"/>
    </source>
</evidence>
<reference evidence="11" key="2">
    <citation type="submission" date="2020-09" db="EMBL/GenBank/DDBJ databases">
        <title>Reference genome assembly for Australian Ascochyta lentis isolate Al4.</title>
        <authorList>
            <person name="Lee R.C."/>
            <person name="Farfan-Caceres L.M."/>
            <person name="Debler J.W."/>
            <person name="Williams A.H."/>
            <person name="Henares B.M."/>
        </authorList>
    </citation>
    <scope>NUCLEOTIDE SEQUENCE</scope>
    <source>
        <strain evidence="11">Al4</strain>
    </source>
</reference>
<evidence type="ECO:0000313" key="12">
    <source>
        <dbReference type="Proteomes" id="UP000651452"/>
    </source>
</evidence>
<evidence type="ECO:0000256" key="1">
    <source>
        <dbReference type="ARBA" id="ARBA00004323"/>
    </source>
</evidence>
<dbReference type="InterPro" id="IPR029044">
    <property type="entry name" value="Nucleotide-diphossugar_trans"/>
</dbReference>
<keyword evidence="4" id="KW-0808">Transferase</keyword>
<dbReference type="PANTHER" id="PTHR31646:SF1">
    <property type="entry name" value="ALPHA-1,2-MANNOSYLTRANSFERASE MNN2"/>
    <property type="match status" value="1"/>
</dbReference>
<comment type="similarity">
    <text evidence="3">Belongs to the MNN1/MNT family.</text>
</comment>
<dbReference type="GO" id="GO:0000026">
    <property type="term" value="F:alpha-1,2-mannosyltransferase activity"/>
    <property type="evidence" value="ECO:0007669"/>
    <property type="project" value="TreeGrafter"/>
</dbReference>
<comment type="subcellular location">
    <subcellularLocation>
        <location evidence="1">Golgi apparatus membrane</location>
        <topology evidence="1">Single-pass type II membrane protein</topology>
    </subcellularLocation>
</comment>